<dbReference type="InterPro" id="IPR038607">
    <property type="entry name" value="PhoD-like_sf"/>
</dbReference>
<gene>
    <name evidence="3" type="ORF">E1161_00745</name>
</gene>
<organism evidence="3 4">
    <name type="scientific">Saccharopolyspora aridisoli</name>
    <dbReference type="NCBI Taxonomy" id="2530385"/>
    <lineage>
        <taxon>Bacteria</taxon>
        <taxon>Bacillati</taxon>
        <taxon>Actinomycetota</taxon>
        <taxon>Actinomycetes</taxon>
        <taxon>Pseudonocardiales</taxon>
        <taxon>Pseudonocardiaceae</taxon>
        <taxon>Saccharopolyspora</taxon>
    </lineage>
</organism>
<reference evidence="3 4" key="1">
    <citation type="submission" date="2019-03" db="EMBL/GenBank/DDBJ databases">
        <title>Draft genome sequences of novel Actinobacteria.</title>
        <authorList>
            <person name="Sahin N."/>
            <person name="Ay H."/>
            <person name="Saygin H."/>
        </authorList>
    </citation>
    <scope>NUCLEOTIDE SEQUENCE [LARGE SCALE GENOMIC DNA]</scope>
    <source>
        <strain evidence="3 4">16K404</strain>
    </source>
</reference>
<proteinExistence type="predicted"/>
<dbReference type="PANTHER" id="PTHR37031:SF2">
    <property type="entry name" value="PHOD-LIKE PHOSPHATASE METALLOPHOSPHATASE DOMAIN-CONTAINING PROTEIN"/>
    <property type="match status" value="1"/>
</dbReference>
<name>A0A4R4V599_9PSEU</name>
<dbReference type="Proteomes" id="UP000294744">
    <property type="component" value="Unassembled WGS sequence"/>
</dbReference>
<keyword evidence="4" id="KW-1185">Reference proteome</keyword>
<dbReference type="Gene3D" id="3.60.21.70">
    <property type="entry name" value="PhoD-like phosphatase"/>
    <property type="match status" value="1"/>
</dbReference>
<accession>A0A4R4V599</accession>
<dbReference type="Pfam" id="PF09423">
    <property type="entry name" value="PhoD"/>
    <property type="match status" value="1"/>
</dbReference>
<evidence type="ECO:0000259" key="1">
    <source>
        <dbReference type="Pfam" id="PF09423"/>
    </source>
</evidence>
<sequence>MLRYVDQSRATVWVETDGPCTVEVLDAAEHTFQVGGHHYALLTTHVTGPTPYQVRLDDHLVWPPPDATPSVIRPVTGTDRLTALFGSCHFDRPAAGRDRHGPDALTATAARIAAIPEDERPDVIMLLGDQVYADQPTPSVRREMAELRDSRRPPVGEVATFEEYAHLYRHAWQDPPVRWLLSTLPSMMIFDDHDVRDDWNTSRSWRTAISGRPWWRERLLGGLVAYWIYQHIGNLDPDDLAADPVFREVREVGRHGDALPVVREMAARADREDQGEKGMRWSYYRDLGGVRLVVLDTRCGRILETSERAMLSDGDFAWLRDIAAADRQHLVLASSLPWLLPPAVHHLQSWNERACTGEHARLAEKVRQAGDLEHWAAFRASFDRLAELIRDRAALADAPATISVISGDVHHSYFAEADYPRALNSRITQLTCSPLHNKVPKPLRGPLQAAWSHTAARLLRTMSQRAGVPPLPLKWRRTDGPFFGNAIAQLDYHGTRAQVTLWEATGDDALARTCVRRLT</sequence>
<evidence type="ECO:0000313" key="3">
    <source>
        <dbReference type="EMBL" id="TDC96924.1"/>
    </source>
</evidence>
<dbReference type="CDD" id="cd07389">
    <property type="entry name" value="MPP_PhoD"/>
    <property type="match status" value="1"/>
</dbReference>
<feature type="domain" description="DUF7800" evidence="2">
    <location>
        <begin position="1"/>
        <end position="68"/>
    </location>
</feature>
<dbReference type="EMBL" id="SMKV01000001">
    <property type="protein sequence ID" value="TDC96924.1"/>
    <property type="molecule type" value="Genomic_DNA"/>
</dbReference>
<dbReference type="InterPro" id="IPR056702">
    <property type="entry name" value="DUF7800"/>
</dbReference>
<comment type="caution">
    <text evidence="3">The sequence shown here is derived from an EMBL/GenBank/DDBJ whole genome shotgun (WGS) entry which is preliminary data.</text>
</comment>
<dbReference type="OrthoDB" id="9795624at2"/>
<dbReference type="PANTHER" id="PTHR37031">
    <property type="entry name" value="METALLOPHOSPHATASE BINDING DOMAIN PROTEIN"/>
    <property type="match status" value="1"/>
</dbReference>
<evidence type="ECO:0000259" key="2">
    <source>
        <dbReference type="Pfam" id="PF25077"/>
    </source>
</evidence>
<dbReference type="InterPro" id="IPR018946">
    <property type="entry name" value="PhoD-like_MPP"/>
</dbReference>
<dbReference type="InterPro" id="IPR029052">
    <property type="entry name" value="Metallo-depent_PP-like"/>
</dbReference>
<feature type="domain" description="PhoD-like phosphatase metallophosphatase" evidence="1">
    <location>
        <begin position="118"/>
        <end position="444"/>
    </location>
</feature>
<dbReference type="AlphaFoldDB" id="A0A4R4V599"/>
<dbReference type="Pfam" id="PF25077">
    <property type="entry name" value="DUF7800"/>
    <property type="match status" value="1"/>
</dbReference>
<dbReference type="SUPFAM" id="SSF56300">
    <property type="entry name" value="Metallo-dependent phosphatases"/>
    <property type="match status" value="1"/>
</dbReference>
<protein>
    <submittedName>
        <fullName evidence="3">Alkaline phosphatase family protein</fullName>
    </submittedName>
</protein>
<evidence type="ECO:0000313" key="4">
    <source>
        <dbReference type="Proteomes" id="UP000294744"/>
    </source>
</evidence>